<proteinExistence type="predicted"/>
<evidence type="ECO:0000313" key="3">
    <source>
        <dbReference type="Proteomes" id="UP000576082"/>
    </source>
</evidence>
<dbReference type="NCBIfam" id="TIGR04183">
    <property type="entry name" value="Por_Secre_tail"/>
    <property type="match status" value="1"/>
</dbReference>
<dbReference type="Pfam" id="PF08757">
    <property type="entry name" value="CotH"/>
    <property type="match status" value="1"/>
</dbReference>
<name>A0A7X9RVQ8_9BACT</name>
<dbReference type="InterPro" id="IPR014867">
    <property type="entry name" value="Spore_coat_CotH_CotH2/3/7"/>
</dbReference>
<dbReference type="AlphaFoldDB" id="A0A7X9RVQ8"/>
<dbReference type="Pfam" id="PF18962">
    <property type="entry name" value="Por_Secre_tail"/>
    <property type="match status" value="1"/>
</dbReference>
<dbReference type="PANTHER" id="PTHR40050">
    <property type="entry name" value="INNER SPORE COAT PROTEIN H"/>
    <property type="match status" value="1"/>
</dbReference>
<accession>A0A7X9RVQ8</accession>
<feature type="domain" description="Secretion system C-terminal sorting" evidence="1">
    <location>
        <begin position="428"/>
        <end position="499"/>
    </location>
</feature>
<protein>
    <submittedName>
        <fullName evidence="2">T9SS type A sorting domain-containing protein</fullName>
    </submittedName>
</protein>
<organism evidence="2 3">
    <name type="scientific">Flammeovirga aprica JL-4</name>
    <dbReference type="NCBI Taxonomy" id="694437"/>
    <lineage>
        <taxon>Bacteria</taxon>
        <taxon>Pseudomonadati</taxon>
        <taxon>Bacteroidota</taxon>
        <taxon>Cytophagia</taxon>
        <taxon>Cytophagales</taxon>
        <taxon>Flammeovirgaceae</taxon>
        <taxon>Flammeovirga</taxon>
    </lineage>
</organism>
<dbReference type="RefSeq" id="WP_169657793.1">
    <property type="nucleotide sequence ID" value="NZ_JABANE010000043.1"/>
</dbReference>
<dbReference type="Proteomes" id="UP000576082">
    <property type="component" value="Unassembled WGS sequence"/>
</dbReference>
<keyword evidence="3" id="KW-1185">Reference proteome</keyword>
<dbReference type="EMBL" id="JABANE010000043">
    <property type="protein sequence ID" value="NME69519.1"/>
    <property type="molecule type" value="Genomic_DNA"/>
</dbReference>
<dbReference type="PANTHER" id="PTHR40050:SF1">
    <property type="entry name" value="INNER SPORE COAT PROTEIN H"/>
    <property type="match status" value="1"/>
</dbReference>
<reference evidence="2 3" key="1">
    <citation type="submission" date="2020-04" db="EMBL/GenBank/DDBJ databases">
        <title>Flammeovirga sp. SR4, a novel species isolated from seawater.</title>
        <authorList>
            <person name="Wang X."/>
        </authorList>
    </citation>
    <scope>NUCLEOTIDE SEQUENCE [LARGE SCALE GENOMIC DNA]</scope>
    <source>
        <strain evidence="2 3">ATCC 23126</strain>
    </source>
</reference>
<evidence type="ECO:0000313" key="2">
    <source>
        <dbReference type="EMBL" id="NME69519.1"/>
    </source>
</evidence>
<sequence length="507" mass="59366">MKEILMTIGLIISYTITLAQSVNPSDGILFPEGEVSRVDLRIDVYDLEFLLSAGNEESIEFKNCFFRFSNSQLTDSLQNVGIRLTGTTSRYAAKKSFQIAFNHFDQNRTFHNASRFNFKAEKNDPTLSREKAVLKIFREENIPAVRSSHIALYINGVYFGLYLNTEEIDRAFLASRFCSKNGILVKGNYGANLINDPNIYCNEEIYQIDQNNHNGRLLLSSLLDSINILTDEQLVCYLESHFDIEQYIKTIAIEHLTGHWDNYSYNKNNFYLYWNDHQKRWTYIPHNLDNTLGIDWIGYDWGRKDLNNWYHTIEARPLISKILGIPNYKNQYNQYISYLITHRFNNEKLDSYFSSQKTLLRPFLQFDIFYTSSYGWTVEDFEYAFSQPIGGHVEYGIKDYISTRVQHAQQQIQVIDVDEIINNTNIKVYPSPKNHQVILKFDEIHFRRCLISLMNLNGKTIKRWSKKPSEVIDISTQNIHHGTYFLSIEVENNQKSWVKLPVKKVVI</sequence>
<gene>
    <name evidence="2" type="ORF">HHU12_16195</name>
</gene>
<evidence type="ECO:0000259" key="1">
    <source>
        <dbReference type="Pfam" id="PF18962"/>
    </source>
</evidence>
<comment type="caution">
    <text evidence="2">The sequence shown here is derived from an EMBL/GenBank/DDBJ whole genome shotgun (WGS) entry which is preliminary data.</text>
</comment>
<dbReference type="InterPro" id="IPR026444">
    <property type="entry name" value="Secre_tail"/>
</dbReference>